<sequence>MGSSRNQVTNMTGSTQEQMCWIFRNDDSEGDSSDDEVTYQENSSSDIPNMAQVQHNDETTPYYLENVPLVEDEIDSITIDLGSLPRIDENKTIIMKKVVHILMTT</sequence>
<feature type="region of interest" description="Disordered" evidence="1">
    <location>
        <begin position="25"/>
        <end position="46"/>
    </location>
</feature>
<reference evidence="2 3" key="1">
    <citation type="submission" date="2018-10" db="EMBL/GenBank/DDBJ databases">
        <title>A high-quality apple genome assembly.</title>
        <authorList>
            <person name="Hu J."/>
        </authorList>
    </citation>
    <scope>NUCLEOTIDE SEQUENCE [LARGE SCALE GENOMIC DNA]</scope>
    <source>
        <strain evidence="3">cv. HFTH1</strain>
        <tissue evidence="2">Young leaf</tissue>
    </source>
</reference>
<evidence type="ECO:0000313" key="2">
    <source>
        <dbReference type="EMBL" id="RXH68708.1"/>
    </source>
</evidence>
<protein>
    <submittedName>
        <fullName evidence="2">Uncharacterized protein</fullName>
    </submittedName>
</protein>
<proteinExistence type="predicted"/>
<feature type="compositionally biased region" description="Acidic residues" evidence="1">
    <location>
        <begin position="28"/>
        <end position="38"/>
    </location>
</feature>
<dbReference type="EMBL" id="RDQH01000343">
    <property type="protein sequence ID" value="RXH68708.1"/>
    <property type="molecule type" value="Genomic_DNA"/>
</dbReference>
<dbReference type="Proteomes" id="UP000290289">
    <property type="component" value="Chromosome 17"/>
</dbReference>
<comment type="caution">
    <text evidence="2">The sequence shown here is derived from an EMBL/GenBank/DDBJ whole genome shotgun (WGS) entry which is preliminary data.</text>
</comment>
<gene>
    <name evidence="2" type="ORF">DVH24_031041</name>
</gene>
<organism evidence="2 3">
    <name type="scientific">Malus domestica</name>
    <name type="common">Apple</name>
    <name type="synonym">Pyrus malus</name>
    <dbReference type="NCBI Taxonomy" id="3750"/>
    <lineage>
        <taxon>Eukaryota</taxon>
        <taxon>Viridiplantae</taxon>
        <taxon>Streptophyta</taxon>
        <taxon>Embryophyta</taxon>
        <taxon>Tracheophyta</taxon>
        <taxon>Spermatophyta</taxon>
        <taxon>Magnoliopsida</taxon>
        <taxon>eudicotyledons</taxon>
        <taxon>Gunneridae</taxon>
        <taxon>Pentapetalae</taxon>
        <taxon>rosids</taxon>
        <taxon>fabids</taxon>
        <taxon>Rosales</taxon>
        <taxon>Rosaceae</taxon>
        <taxon>Amygdaloideae</taxon>
        <taxon>Maleae</taxon>
        <taxon>Malus</taxon>
    </lineage>
</organism>
<evidence type="ECO:0000313" key="3">
    <source>
        <dbReference type="Proteomes" id="UP000290289"/>
    </source>
</evidence>
<dbReference type="AlphaFoldDB" id="A0A498HB62"/>
<keyword evidence="3" id="KW-1185">Reference proteome</keyword>
<name>A0A498HB62_MALDO</name>
<accession>A0A498HB62</accession>
<evidence type="ECO:0000256" key="1">
    <source>
        <dbReference type="SAM" id="MobiDB-lite"/>
    </source>
</evidence>